<protein>
    <submittedName>
        <fullName evidence="14">Protein odd-skipped-related 1-like isoform X1</fullName>
    </submittedName>
</protein>
<evidence type="ECO:0000256" key="10">
    <source>
        <dbReference type="PROSITE-ProRule" id="PRU00042"/>
    </source>
</evidence>
<dbReference type="PROSITE" id="PS00028">
    <property type="entry name" value="ZINC_FINGER_C2H2_1"/>
    <property type="match status" value="5"/>
</dbReference>
<comment type="subcellular location">
    <subcellularLocation>
        <location evidence="1">Nucleus</location>
    </subcellularLocation>
</comment>
<feature type="compositionally biased region" description="Acidic residues" evidence="11">
    <location>
        <begin position="360"/>
        <end position="370"/>
    </location>
</feature>
<organism evidence="13 14">
    <name type="scientific">Acanthaster planci</name>
    <name type="common">Crown-of-thorns starfish</name>
    <dbReference type="NCBI Taxonomy" id="133434"/>
    <lineage>
        <taxon>Eukaryota</taxon>
        <taxon>Metazoa</taxon>
        <taxon>Echinodermata</taxon>
        <taxon>Eleutherozoa</taxon>
        <taxon>Asterozoa</taxon>
        <taxon>Asteroidea</taxon>
        <taxon>Valvatacea</taxon>
        <taxon>Valvatida</taxon>
        <taxon>Acanthasteridae</taxon>
        <taxon>Acanthaster</taxon>
    </lineage>
</organism>
<dbReference type="SMART" id="SM00355">
    <property type="entry name" value="ZnF_C2H2"/>
    <property type="match status" value="5"/>
</dbReference>
<dbReference type="GO" id="GO:0000977">
    <property type="term" value="F:RNA polymerase II transcription regulatory region sequence-specific DNA binding"/>
    <property type="evidence" value="ECO:0007669"/>
    <property type="project" value="TreeGrafter"/>
</dbReference>
<proteinExistence type="predicted"/>
<keyword evidence="5 10" id="KW-0863">Zinc-finger</keyword>
<keyword evidence="3" id="KW-0479">Metal-binding</keyword>
<feature type="domain" description="C2H2-type" evidence="12">
    <location>
        <begin position="325"/>
        <end position="347"/>
    </location>
</feature>
<dbReference type="GeneID" id="110985767"/>
<evidence type="ECO:0000256" key="3">
    <source>
        <dbReference type="ARBA" id="ARBA00022723"/>
    </source>
</evidence>
<gene>
    <name evidence="14" type="primary">LOC110985767</name>
</gene>
<evidence type="ECO:0000313" key="13">
    <source>
        <dbReference type="Proteomes" id="UP000694845"/>
    </source>
</evidence>
<dbReference type="Pfam" id="PF00096">
    <property type="entry name" value="zf-C2H2"/>
    <property type="match status" value="5"/>
</dbReference>
<dbReference type="FunFam" id="3.30.160.60:FF:000318">
    <property type="entry name" value="Odd-skipped-related transciption factor 2"/>
    <property type="match status" value="1"/>
</dbReference>
<evidence type="ECO:0000256" key="7">
    <source>
        <dbReference type="ARBA" id="ARBA00023015"/>
    </source>
</evidence>
<feature type="domain" description="C2H2-type" evidence="12">
    <location>
        <begin position="241"/>
        <end position="268"/>
    </location>
</feature>
<feature type="region of interest" description="Disordered" evidence="11">
    <location>
        <begin position="186"/>
        <end position="206"/>
    </location>
</feature>
<keyword evidence="2" id="KW-0217">Developmental protein</keyword>
<name>A0A8B7ZHM3_ACAPL</name>
<keyword evidence="7" id="KW-0805">Transcription regulation</keyword>
<feature type="domain" description="C2H2-type" evidence="12">
    <location>
        <begin position="297"/>
        <end position="324"/>
    </location>
</feature>
<dbReference type="Gene3D" id="3.30.160.60">
    <property type="entry name" value="Classic Zinc Finger"/>
    <property type="match status" value="5"/>
</dbReference>
<dbReference type="AlphaFoldDB" id="A0A8B7ZHM3"/>
<keyword evidence="6" id="KW-0862">Zinc</keyword>
<keyword evidence="13" id="KW-1185">Reference proteome</keyword>
<dbReference type="FunFam" id="3.30.160.60:FF:000254">
    <property type="entry name" value="Odd-skipped related transciption factor 1"/>
    <property type="match status" value="1"/>
</dbReference>
<dbReference type="PANTHER" id="PTHR14196">
    <property type="entry name" value="ODD-SKIPPED - RELATED"/>
    <property type="match status" value="1"/>
</dbReference>
<dbReference type="PANTHER" id="PTHR14196:SF0">
    <property type="entry name" value="PROTEIN BOWEL"/>
    <property type="match status" value="1"/>
</dbReference>
<dbReference type="KEGG" id="aplc:110985767"/>
<evidence type="ECO:0000256" key="9">
    <source>
        <dbReference type="ARBA" id="ARBA00023242"/>
    </source>
</evidence>
<feature type="region of interest" description="Disordered" evidence="11">
    <location>
        <begin position="348"/>
        <end position="370"/>
    </location>
</feature>
<accession>A0A8B7ZHM3</accession>
<keyword evidence="8" id="KW-0804">Transcription</keyword>
<dbReference type="FunFam" id="3.30.160.60:FF:000311">
    <property type="entry name" value="protein odd-skipped-related 2 isoform X1"/>
    <property type="match status" value="1"/>
</dbReference>
<dbReference type="InterPro" id="IPR050717">
    <property type="entry name" value="C2H2-ZF_Transcription_Reg"/>
</dbReference>
<dbReference type="Proteomes" id="UP000694845">
    <property type="component" value="Unplaced"/>
</dbReference>
<dbReference type="InterPro" id="IPR013087">
    <property type="entry name" value="Znf_C2H2_type"/>
</dbReference>
<feature type="domain" description="C2H2-type" evidence="12">
    <location>
        <begin position="213"/>
        <end position="240"/>
    </location>
</feature>
<evidence type="ECO:0000256" key="4">
    <source>
        <dbReference type="ARBA" id="ARBA00022737"/>
    </source>
</evidence>
<dbReference type="FunFam" id="3.30.160.60:FF:000148">
    <property type="entry name" value="zinc finger protein Gfi-1"/>
    <property type="match status" value="1"/>
</dbReference>
<dbReference type="SUPFAM" id="SSF57667">
    <property type="entry name" value="beta-beta-alpha zinc fingers"/>
    <property type="match status" value="3"/>
</dbReference>
<dbReference type="RefSeq" id="XP_022102761.1">
    <property type="nucleotide sequence ID" value="XM_022247069.1"/>
</dbReference>
<evidence type="ECO:0000313" key="14">
    <source>
        <dbReference type="RefSeq" id="XP_022102761.1"/>
    </source>
</evidence>
<feature type="domain" description="C2H2-type" evidence="12">
    <location>
        <begin position="269"/>
        <end position="296"/>
    </location>
</feature>
<dbReference type="GO" id="GO:0000981">
    <property type="term" value="F:DNA-binding transcription factor activity, RNA polymerase II-specific"/>
    <property type="evidence" value="ECO:0007669"/>
    <property type="project" value="TreeGrafter"/>
</dbReference>
<dbReference type="FunFam" id="3.30.160.60:FF:000958">
    <property type="entry name" value="Odd skipped"/>
    <property type="match status" value="1"/>
</dbReference>
<evidence type="ECO:0000256" key="5">
    <source>
        <dbReference type="ARBA" id="ARBA00022771"/>
    </source>
</evidence>
<evidence type="ECO:0000256" key="11">
    <source>
        <dbReference type="SAM" id="MobiDB-lite"/>
    </source>
</evidence>
<keyword evidence="4" id="KW-0677">Repeat</keyword>
<evidence type="ECO:0000259" key="12">
    <source>
        <dbReference type="PROSITE" id="PS50157"/>
    </source>
</evidence>
<dbReference type="OMA" id="YLWHKEL"/>
<dbReference type="GO" id="GO:0008270">
    <property type="term" value="F:zinc ion binding"/>
    <property type="evidence" value="ECO:0007669"/>
    <property type="project" value="UniProtKB-KW"/>
</dbReference>
<evidence type="ECO:0000256" key="2">
    <source>
        <dbReference type="ARBA" id="ARBA00022473"/>
    </source>
</evidence>
<dbReference type="InterPro" id="IPR036236">
    <property type="entry name" value="Znf_C2H2_sf"/>
</dbReference>
<sequence>MEANPMSMYYSWQLYLSACRDPSMYLWHKELKKVRANTGPPTPPLTPTSQHQLQSFLPGGPVSAHAAFALHGNIHYASLQKNGESMPLLPLNTLNSVWAPQHHHQGGYPSPWHLLPGTLQHSLPAGELAHRAFSNLGADYGKDSVRAPQPRAPKFDFAHLALAATQPCSVDENLAKGTGVVALPHPPHPHLHHHGHPEERRRGRGPTRAKKEFICKFCGRHFTKSYNLLIHERTHTDERPFSCDICQKAFRRQDHLRDHRYIHSKEKPFKCPECGKGFCQARTLAVHKTLHLQESPHKCSTCGRTFNQRSNLKTHLLTHTDIKPYSCEHCGKVFRRNCDLRRHSLTHGEGGEEGLAISEGGEEGSGLEEGELEVHVQGNALCEERPQVPTAAVQ</sequence>
<dbReference type="GO" id="GO:0005634">
    <property type="term" value="C:nucleus"/>
    <property type="evidence" value="ECO:0007669"/>
    <property type="project" value="UniProtKB-SubCell"/>
</dbReference>
<dbReference type="PROSITE" id="PS50157">
    <property type="entry name" value="ZINC_FINGER_C2H2_2"/>
    <property type="match status" value="5"/>
</dbReference>
<dbReference type="OrthoDB" id="9451254at2759"/>
<evidence type="ECO:0000256" key="1">
    <source>
        <dbReference type="ARBA" id="ARBA00004123"/>
    </source>
</evidence>
<evidence type="ECO:0000256" key="6">
    <source>
        <dbReference type="ARBA" id="ARBA00022833"/>
    </source>
</evidence>
<reference evidence="14" key="1">
    <citation type="submission" date="2025-08" db="UniProtKB">
        <authorList>
            <consortium name="RefSeq"/>
        </authorList>
    </citation>
    <scope>IDENTIFICATION</scope>
</reference>
<evidence type="ECO:0000256" key="8">
    <source>
        <dbReference type="ARBA" id="ARBA00023163"/>
    </source>
</evidence>
<keyword evidence="9" id="KW-0539">Nucleus</keyword>